<evidence type="ECO:0000256" key="1">
    <source>
        <dbReference type="ARBA" id="ARBA00022448"/>
    </source>
</evidence>
<dbReference type="CDD" id="cd00371">
    <property type="entry name" value="HMA"/>
    <property type="match status" value="1"/>
</dbReference>
<evidence type="ECO:0000256" key="4">
    <source>
        <dbReference type="ARBA" id="ARBA00023008"/>
    </source>
</evidence>
<dbReference type="PANTHER" id="PTHR46365">
    <property type="entry name" value="COPPER TRANSPORT PROTEIN ATOX1"/>
    <property type="match status" value="1"/>
</dbReference>
<keyword evidence="3" id="KW-0187">Copper transport</keyword>
<dbReference type="InterPro" id="IPR036163">
    <property type="entry name" value="HMA_dom_sf"/>
</dbReference>
<keyword evidence="4" id="KW-0186">Copper</keyword>
<evidence type="ECO:0000313" key="10">
    <source>
        <dbReference type="Proteomes" id="UP000297716"/>
    </source>
</evidence>
<evidence type="ECO:0000313" key="9">
    <source>
        <dbReference type="EMBL" id="TGJ80641.1"/>
    </source>
</evidence>
<dbReference type="PANTHER" id="PTHR46365:SF1">
    <property type="entry name" value="COPPER TRANSPORT PROTEIN ATOX1"/>
    <property type="match status" value="1"/>
</dbReference>
<evidence type="ECO:0000256" key="6">
    <source>
        <dbReference type="ARBA" id="ARBA00023186"/>
    </source>
</evidence>
<proteinExistence type="inferred from homology"/>
<protein>
    <recommendedName>
        <fullName evidence="8">HMA domain-containing protein</fullName>
    </recommendedName>
</protein>
<evidence type="ECO:0000256" key="5">
    <source>
        <dbReference type="ARBA" id="ARBA00023065"/>
    </source>
</evidence>
<comment type="caution">
    <text evidence="9">The sequence shown here is derived from an EMBL/GenBank/DDBJ whole genome shotgun (WGS) entry which is preliminary data.</text>
</comment>
<dbReference type="SUPFAM" id="SSF55008">
    <property type="entry name" value="HMA, heavy metal-associated domain"/>
    <property type="match status" value="1"/>
</dbReference>
<sequence length="93" mass="10138">MADAHTYKFRVAMSCGGCSGAVNRVLGKLEADRIFENTIGVQSYDVSLEKQEAVIVASPGLDYETVLKTIKKTGKKVEWGQEDGESKSIDLPE</sequence>
<dbReference type="GO" id="GO:0005829">
    <property type="term" value="C:cytosol"/>
    <property type="evidence" value="ECO:0007669"/>
    <property type="project" value="TreeGrafter"/>
</dbReference>
<organism evidence="9 10">
    <name type="scientific">Xylaria hypoxylon</name>
    <dbReference type="NCBI Taxonomy" id="37992"/>
    <lineage>
        <taxon>Eukaryota</taxon>
        <taxon>Fungi</taxon>
        <taxon>Dikarya</taxon>
        <taxon>Ascomycota</taxon>
        <taxon>Pezizomycotina</taxon>
        <taxon>Sordariomycetes</taxon>
        <taxon>Xylariomycetidae</taxon>
        <taxon>Xylariales</taxon>
        <taxon>Xylariaceae</taxon>
        <taxon>Xylaria</taxon>
    </lineage>
</organism>
<keyword evidence="6" id="KW-0143">Chaperone</keyword>
<dbReference type="EMBL" id="SKBN01000209">
    <property type="protein sequence ID" value="TGJ80641.1"/>
    <property type="molecule type" value="Genomic_DNA"/>
</dbReference>
<keyword evidence="10" id="KW-1185">Reference proteome</keyword>
<evidence type="ECO:0000256" key="2">
    <source>
        <dbReference type="ARBA" id="ARBA00022723"/>
    </source>
</evidence>
<dbReference type="InterPro" id="IPR006121">
    <property type="entry name" value="HMA_dom"/>
</dbReference>
<dbReference type="GO" id="GO:0046872">
    <property type="term" value="F:metal ion binding"/>
    <property type="evidence" value="ECO:0007669"/>
    <property type="project" value="UniProtKB-KW"/>
</dbReference>
<dbReference type="Proteomes" id="UP000297716">
    <property type="component" value="Unassembled WGS sequence"/>
</dbReference>
<reference evidence="9 10" key="1">
    <citation type="submission" date="2019-03" db="EMBL/GenBank/DDBJ databases">
        <title>Draft genome sequence of Xylaria hypoxylon DSM 108379, a ubiquitous saprotrophic-parasitic fungi on hardwood.</title>
        <authorList>
            <person name="Buettner E."/>
            <person name="Leonhardt S."/>
            <person name="Gebauer A.M."/>
            <person name="Liers C."/>
            <person name="Hofrichter M."/>
            <person name="Kellner H."/>
        </authorList>
    </citation>
    <scope>NUCLEOTIDE SEQUENCE [LARGE SCALE GENOMIC DNA]</scope>
    <source>
        <strain evidence="9 10">DSM 108379</strain>
    </source>
</reference>
<dbReference type="GO" id="GO:0016531">
    <property type="term" value="F:copper chaperone activity"/>
    <property type="evidence" value="ECO:0007669"/>
    <property type="project" value="TreeGrafter"/>
</dbReference>
<gene>
    <name evidence="9" type="ORF">E0Z10_g8121</name>
</gene>
<dbReference type="GO" id="GO:0006825">
    <property type="term" value="P:copper ion transport"/>
    <property type="evidence" value="ECO:0007669"/>
    <property type="project" value="UniProtKB-KW"/>
</dbReference>
<keyword evidence="2" id="KW-0479">Metal-binding</keyword>
<dbReference type="AlphaFoldDB" id="A0A4Z0YMI1"/>
<accession>A0A4Z0YMI1</accession>
<dbReference type="Gene3D" id="3.30.70.100">
    <property type="match status" value="1"/>
</dbReference>
<dbReference type="Pfam" id="PF00403">
    <property type="entry name" value="HMA"/>
    <property type="match status" value="1"/>
</dbReference>
<keyword evidence="1" id="KW-0813">Transport</keyword>
<dbReference type="PROSITE" id="PS50846">
    <property type="entry name" value="HMA_2"/>
    <property type="match status" value="1"/>
</dbReference>
<evidence type="ECO:0000259" key="8">
    <source>
        <dbReference type="PROSITE" id="PS50846"/>
    </source>
</evidence>
<name>A0A4Z0YMI1_9PEZI</name>
<feature type="domain" description="HMA" evidence="8">
    <location>
        <begin position="4"/>
        <end position="78"/>
    </location>
</feature>
<comment type="similarity">
    <text evidence="7">Belongs to the ATX1 family.</text>
</comment>
<dbReference type="STRING" id="37992.A0A4Z0YMI1"/>
<dbReference type="OrthoDB" id="689350at2759"/>
<dbReference type="InterPro" id="IPR051881">
    <property type="entry name" value="Copper_transport_ATOX1-like"/>
</dbReference>
<evidence type="ECO:0000256" key="7">
    <source>
        <dbReference type="ARBA" id="ARBA00038171"/>
    </source>
</evidence>
<evidence type="ECO:0000256" key="3">
    <source>
        <dbReference type="ARBA" id="ARBA00022796"/>
    </source>
</evidence>
<keyword evidence="5" id="KW-0406">Ion transport</keyword>